<name>A0A0D1MCC3_9SPHN</name>
<dbReference type="Proteomes" id="UP000033203">
    <property type="component" value="Unassembled WGS sequence"/>
</dbReference>
<dbReference type="AlphaFoldDB" id="A0A0D1MCC3"/>
<comment type="caution">
    <text evidence="1">The sequence shown here is derived from an EMBL/GenBank/DDBJ whole genome shotgun (WGS) entry which is preliminary data.</text>
</comment>
<evidence type="ECO:0000313" key="2">
    <source>
        <dbReference type="Proteomes" id="UP000033203"/>
    </source>
</evidence>
<accession>A0A0D1MCC3</accession>
<evidence type="ECO:0008006" key="3">
    <source>
        <dbReference type="Google" id="ProtNLM"/>
    </source>
</evidence>
<dbReference type="PATRIC" id="fig|1549858.7.peg.574"/>
<sequence length="544" mass="58175">MTPIDRRVALALLAAGQSALVGAQSGQRLSLSAPPLGKGNEARLRDKTVNVVDYGARADDTTDNAAAFDRAVERGLALGKPLLIPPSRGAFATSRPLRPLTGLIGMGRQSCIKAISRAPFAAGQPIVHIGWTRAENGEPCRVPIQDVRILGAAHRTERRTANRAAIQFAGSGLFYDEMTGPTHAFGVEVSHCLKGIVHANATGHIGGTALNVSNCWYNLYWERNTGDYRYYDCVFTGALFATYGCHGSNRIDGVDPGGISGLLLSGCHGGFAPYGFYQEDGDGTVGLVGLTLQNASFEQIGNAVVRTGRQTSGGQRVSCSWDVTTPGHTWTDHVRDAAAYDMYTIVGDADHPIQEVAVSLDLVQGGPLFLRGNCWESGRSGYHTRIRNLLEWIEDSRGSAGYDIQQQGRERVLSPPRRFATHQAMPPRLSGPVTRIARFDCPAWIDGAGQATIDLSGSVDNDTGKPVRLQVRIIDDQGAPQIVGLLTIAAGPSDYTFRRAFELARIRRKGGGRTLVVELVGNGEGLSFAPAAIAGQVMLTLDQG</sequence>
<dbReference type="Gene3D" id="2.160.20.10">
    <property type="entry name" value="Single-stranded right-handed beta-helix, Pectin lyase-like"/>
    <property type="match status" value="1"/>
</dbReference>
<dbReference type="InterPro" id="IPR012334">
    <property type="entry name" value="Pectin_lyas_fold"/>
</dbReference>
<dbReference type="EMBL" id="JXTP01000033">
    <property type="protein sequence ID" value="KIU28227.1"/>
    <property type="molecule type" value="Genomic_DNA"/>
</dbReference>
<protein>
    <recommendedName>
        <fullName evidence="3">Pectate lyase superfamily protein domain-containing protein</fullName>
    </recommendedName>
</protein>
<gene>
    <name evidence="1" type="ORF">SR41_08355</name>
</gene>
<dbReference type="InterPro" id="IPR011050">
    <property type="entry name" value="Pectin_lyase_fold/virulence"/>
</dbReference>
<reference evidence="1 2" key="1">
    <citation type="submission" date="2015-01" db="EMBL/GenBank/DDBJ databases">
        <title>Genome of Sphingomonas taxi strain 30a.</title>
        <authorList>
            <person name="Eevers N."/>
            <person name="Van Hamme J."/>
            <person name="Bottos E."/>
            <person name="Weyens N."/>
            <person name="Vangronsveld J."/>
        </authorList>
    </citation>
    <scope>NUCLEOTIDE SEQUENCE [LARGE SCALE GENOMIC DNA]</scope>
    <source>
        <strain evidence="1 2">30a</strain>
    </source>
</reference>
<evidence type="ECO:0000313" key="1">
    <source>
        <dbReference type="EMBL" id="KIU28227.1"/>
    </source>
</evidence>
<organism evidence="1 2">
    <name type="scientific">Sphingomonas melonis</name>
    <dbReference type="NCBI Taxonomy" id="152682"/>
    <lineage>
        <taxon>Bacteria</taxon>
        <taxon>Pseudomonadati</taxon>
        <taxon>Pseudomonadota</taxon>
        <taxon>Alphaproteobacteria</taxon>
        <taxon>Sphingomonadales</taxon>
        <taxon>Sphingomonadaceae</taxon>
        <taxon>Sphingomonas</taxon>
    </lineage>
</organism>
<proteinExistence type="predicted"/>
<dbReference type="SUPFAM" id="SSF51126">
    <property type="entry name" value="Pectin lyase-like"/>
    <property type="match status" value="1"/>
</dbReference>